<comment type="caution">
    <text evidence="1">The sequence shown here is derived from an EMBL/GenBank/DDBJ whole genome shotgun (WGS) entry which is preliminary data.</text>
</comment>
<sequence>MSSKTKTPTDTVIERDGFAEITLTRPRQVNGMETAVLRMREPTVEDMERYQDDKGSDAQREVRMIANLCEVSPEDVRKMPLRDYARLQAGVALFTT</sequence>
<dbReference type="OrthoDB" id="7870527at2"/>
<accession>A0A0K2IH21</accession>
<gene>
    <name evidence="1" type="ORF">I5U57_09940</name>
</gene>
<protein>
    <submittedName>
        <fullName evidence="1">Phage tail assembly protein</fullName>
    </submittedName>
</protein>
<dbReference type="Pfam" id="PF10109">
    <property type="entry name" value="Phage_TAC_7"/>
    <property type="match status" value="1"/>
</dbReference>
<dbReference type="InterPro" id="IPR019289">
    <property type="entry name" value="Phage_tail_E/E"/>
</dbReference>
<reference evidence="1" key="1">
    <citation type="submission" date="2020-11" db="EMBL/GenBank/DDBJ databases">
        <title>Enhanced detection system for hospital associated transmission using whole genome sequencing surveillance.</title>
        <authorList>
            <person name="Harrison L.H."/>
            <person name="Van Tyne D."/>
            <person name="Marsh J.W."/>
            <person name="Griffith M.P."/>
            <person name="Snyder D.J."/>
            <person name="Cooper V.S."/>
            <person name="Mustapha M."/>
        </authorList>
    </citation>
    <scope>NUCLEOTIDE SEQUENCE</scope>
    <source>
        <strain evidence="1">STEN00092</strain>
    </source>
</reference>
<dbReference type="Proteomes" id="UP000616785">
    <property type="component" value="Unassembled WGS sequence"/>
</dbReference>
<organism evidence="1 2">
    <name type="scientific">Stenotrophomonas maltophilia</name>
    <name type="common">Pseudomonas maltophilia</name>
    <name type="synonym">Xanthomonas maltophilia</name>
    <dbReference type="NCBI Taxonomy" id="40324"/>
    <lineage>
        <taxon>Bacteria</taxon>
        <taxon>Pseudomonadati</taxon>
        <taxon>Pseudomonadota</taxon>
        <taxon>Gammaproteobacteria</taxon>
        <taxon>Lysobacterales</taxon>
        <taxon>Lysobacteraceae</taxon>
        <taxon>Stenotrophomonas</taxon>
        <taxon>Stenotrophomonas maltophilia group</taxon>
    </lineage>
</organism>
<proteinExistence type="predicted"/>
<dbReference type="EMBL" id="JADUNO010000026">
    <property type="protein sequence ID" value="MBH1639760.1"/>
    <property type="molecule type" value="Genomic_DNA"/>
</dbReference>
<dbReference type="RefSeq" id="WP_019336908.1">
    <property type="nucleotide sequence ID" value="NZ_CP028358.1"/>
</dbReference>
<evidence type="ECO:0000313" key="1">
    <source>
        <dbReference type="EMBL" id="MBH1639760.1"/>
    </source>
</evidence>
<evidence type="ECO:0000313" key="2">
    <source>
        <dbReference type="Proteomes" id="UP000616785"/>
    </source>
</evidence>
<dbReference type="AlphaFoldDB" id="A0A0K2IH21"/>
<name>A0A0K2IH21_STEMA</name>